<dbReference type="AlphaFoldDB" id="A0A1T5C8Z9"/>
<evidence type="ECO:0000313" key="2">
    <source>
        <dbReference type="Proteomes" id="UP000243406"/>
    </source>
</evidence>
<proteinExistence type="predicted"/>
<accession>A0A1T5C8Z9</accession>
<reference evidence="2" key="1">
    <citation type="submission" date="2017-02" db="EMBL/GenBank/DDBJ databases">
        <authorList>
            <person name="Varghese N."/>
            <person name="Submissions S."/>
        </authorList>
    </citation>
    <scope>NUCLEOTIDE SEQUENCE [LARGE SCALE GENOMIC DNA]</scope>
    <source>
        <strain evidence="2">ATCC 35199</strain>
    </source>
</reference>
<keyword evidence="2" id="KW-1185">Reference proteome</keyword>
<dbReference type="EMBL" id="FUYN01000004">
    <property type="protein sequence ID" value="SKB55580.1"/>
    <property type="molecule type" value="Genomic_DNA"/>
</dbReference>
<gene>
    <name evidence="1" type="ORF">SAMN02745120_2086</name>
</gene>
<evidence type="ECO:0000313" key="1">
    <source>
        <dbReference type="EMBL" id="SKB55580.1"/>
    </source>
</evidence>
<dbReference type="Proteomes" id="UP000243406">
    <property type="component" value="Unassembled WGS sequence"/>
</dbReference>
<protein>
    <submittedName>
        <fullName evidence="1">Uncharacterized protein</fullName>
    </submittedName>
</protein>
<organism evidence="1 2">
    <name type="scientific">Acetoanaerobium noterae</name>
    <dbReference type="NCBI Taxonomy" id="745369"/>
    <lineage>
        <taxon>Bacteria</taxon>
        <taxon>Bacillati</taxon>
        <taxon>Bacillota</taxon>
        <taxon>Clostridia</taxon>
        <taxon>Peptostreptococcales</taxon>
        <taxon>Filifactoraceae</taxon>
        <taxon>Acetoanaerobium</taxon>
    </lineage>
</organism>
<sequence>MKKYIISTEAAQHAMKLTQMGANVKQVSGKLCYVSFDLGYMTLEYVYNINAKGKYFLERIKPYPLPIKAYDNEDDVIDIIEIDVEQFRNAANSSHVSEFITISNKLHETIKKFEDLFLYYNVPAEQISLLLKEVDEMNDTIMETKANSKRVYTKKEPETLK</sequence>
<dbReference type="OrthoDB" id="2057137at2"/>
<name>A0A1T5C8Z9_9FIRM</name>
<dbReference type="RefSeq" id="WP_079589878.1">
    <property type="nucleotide sequence ID" value="NZ_FUYN01000004.1"/>
</dbReference>